<evidence type="ECO:0000313" key="3">
    <source>
        <dbReference type="Proteomes" id="UP000233786"/>
    </source>
</evidence>
<proteinExistence type="predicted"/>
<dbReference type="EMBL" id="PJNB01000001">
    <property type="protein sequence ID" value="PKW18385.1"/>
    <property type="molecule type" value="Genomic_DNA"/>
</dbReference>
<dbReference type="Gene3D" id="1.20.1290.10">
    <property type="entry name" value="AhpD-like"/>
    <property type="match status" value="1"/>
</dbReference>
<dbReference type="Proteomes" id="UP000233786">
    <property type="component" value="Unassembled WGS sequence"/>
</dbReference>
<comment type="caution">
    <text evidence="2">The sequence shown here is derived from an EMBL/GenBank/DDBJ whole genome shotgun (WGS) entry which is preliminary data.</text>
</comment>
<dbReference type="PANTHER" id="PTHR34846:SF10">
    <property type="entry name" value="CYTOPLASMIC PROTEIN"/>
    <property type="match status" value="1"/>
</dbReference>
<dbReference type="STRING" id="994479.GCA_000194155_04563"/>
<gene>
    <name evidence="2" type="ORF">A8926_6465</name>
</gene>
<dbReference type="AlphaFoldDB" id="A0A2N3Y663"/>
<dbReference type="Pfam" id="PF02627">
    <property type="entry name" value="CMD"/>
    <property type="match status" value="1"/>
</dbReference>
<dbReference type="InterPro" id="IPR004675">
    <property type="entry name" value="AhpD_core"/>
</dbReference>
<dbReference type="SUPFAM" id="SSF69118">
    <property type="entry name" value="AhpD-like"/>
    <property type="match status" value="1"/>
</dbReference>
<keyword evidence="3" id="KW-1185">Reference proteome</keyword>
<dbReference type="PANTHER" id="PTHR34846">
    <property type="entry name" value="4-CARBOXYMUCONOLACTONE DECARBOXYLASE FAMILY PROTEIN (AFU_ORTHOLOGUE AFUA_6G11590)"/>
    <property type="match status" value="1"/>
</dbReference>
<dbReference type="OrthoDB" id="5185109at2"/>
<organism evidence="2 3">
    <name type="scientific">Saccharopolyspora spinosa</name>
    <dbReference type="NCBI Taxonomy" id="60894"/>
    <lineage>
        <taxon>Bacteria</taxon>
        <taxon>Bacillati</taxon>
        <taxon>Actinomycetota</taxon>
        <taxon>Actinomycetes</taxon>
        <taxon>Pseudonocardiales</taxon>
        <taxon>Pseudonocardiaceae</taxon>
        <taxon>Saccharopolyspora</taxon>
    </lineage>
</organism>
<dbReference type="InterPro" id="IPR003779">
    <property type="entry name" value="CMD-like"/>
</dbReference>
<name>A0A2N3Y663_SACSN</name>
<dbReference type="RefSeq" id="WP_010309477.1">
    <property type="nucleotide sequence ID" value="NZ_CP061007.1"/>
</dbReference>
<accession>A0A2N3Y663</accession>
<feature type="domain" description="Carboxymuconolactone decarboxylase-like" evidence="1">
    <location>
        <begin position="12"/>
        <end position="97"/>
    </location>
</feature>
<reference evidence="2" key="1">
    <citation type="submission" date="2017-12" db="EMBL/GenBank/DDBJ databases">
        <title>Sequencing the genomes of 1000 Actinobacteria strains.</title>
        <authorList>
            <person name="Klenk H.-P."/>
        </authorList>
    </citation>
    <scope>NUCLEOTIDE SEQUENCE [LARGE SCALE GENOMIC DNA]</scope>
    <source>
        <strain evidence="2">DSM 44228</strain>
    </source>
</reference>
<dbReference type="GO" id="GO:0051920">
    <property type="term" value="F:peroxiredoxin activity"/>
    <property type="evidence" value="ECO:0007669"/>
    <property type="project" value="InterPro"/>
</dbReference>
<dbReference type="InterPro" id="IPR029032">
    <property type="entry name" value="AhpD-like"/>
</dbReference>
<evidence type="ECO:0000313" key="2">
    <source>
        <dbReference type="EMBL" id="PKW18385.1"/>
    </source>
</evidence>
<dbReference type="NCBIfam" id="TIGR00778">
    <property type="entry name" value="ahpD_dom"/>
    <property type="match status" value="1"/>
</dbReference>
<evidence type="ECO:0000259" key="1">
    <source>
        <dbReference type="Pfam" id="PF02627"/>
    </source>
</evidence>
<sequence length="148" mass="16682">MSQRVNLIQESPENFDALNALSRGAEEHARESGVESKLIELVRIRASQLNGCQFCVAMHTRSAREAGESEHRLTELENWPDSSLFTESEQAALRLTESVTLLNDRKVPDEDYRPAEKYFDEPQLASLLWTIALINAYNRLSIATSSVS</sequence>
<protein>
    <submittedName>
        <fullName evidence="2">AhpD family alkylhydroperoxidase</fullName>
    </submittedName>
</protein>